<evidence type="ECO:0000259" key="8">
    <source>
        <dbReference type="Pfam" id="PF20684"/>
    </source>
</evidence>
<feature type="transmembrane region" description="Helical" evidence="7">
    <location>
        <begin position="98"/>
        <end position="120"/>
    </location>
</feature>
<name>A0ABR3T8U8_9PEZI</name>
<evidence type="ECO:0000256" key="1">
    <source>
        <dbReference type="ARBA" id="ARBA00004141"/>
    </source>
</evidence>
<feature type="compositionally biased region" description="Polar residues" evidence="6">
    <location>
        <begin position="302"/>
        <end position="316"/>
    </location>
</feature>
<evidence type="ECO:0000256" key="5">
    <source>
        <dbReference type="ARBA" id="ARBA00038359"/>
    </source>
</evidence>
<feature type="domain" description="Rhodopsin" evidence="8">
    <location>
        <begin position="41"/>
        <end position="269"/>
    </location>
</feature>
<comment type="similarity">
    <text evidence="5">Belongs to the SAT4 family.</text>
</comment>
<evidence type="ECO:0000256" key="3">
    <source>
        <dbReference type="ARBA" id="ARBA00022989"/>
    </source>
</evidence>
<proteinExistence type="inferred from homology"/>
<protein>
    <recommendedName>
        <fullName evidence="8">Rhodopsin domain-containing protein</fullName>
    </recommendedName>
</protein>
<evidence type="ECO:0000256" key="2">
    <source>
        <dbReference type="ARBA" id="ARBA00022692"/>
    </source>
</evidence>
<evidence type="ECO:0000256" key="6">
    <source>
        <dbReference type="SAM" id="MobiDB-lite"/>
    </source>
</evidence>
<dbReference type="EMBL" id="JAJVDC020000009">
    <property type="protein sequence ID" value="KAL1635797.1"/>
    <property type="molecule type" value="Genomic_DNA"/>
</dbReference>
<evidence type="ECO:0000313" key="9">
    <source>
        <dbReference type="EMBL" id="KAL1635797.1"/>
    </source>
</evidence>
<feature type="transmembrane region" description="Helical" evidence="7">
    <location>
        <begin position="57"/>
        <end position="77"/>
    </location>
</feature>
<dbReference type="InterPro" id="IPR052337">
    <property type="entry name" value="SAT4-like"/>
</dbReference>
<evidence type="ECO:0000256" key="4">
    <source>
        <dbReference type="ARBA" id="ARBA00023136"/>
    </source>
</evidence>
<feature type="transmembrane region" description="Helical" evidence="7">
    <location>
        <begin position="180"/>
        <end position="203"/>
    </location>
</feature>
<feature type="transmembrane region" description="Helical" evidence="7">
    <location>
        <begin position="215"/>
        <end position="237"/>
    </location>
</feature>
<keyword evidence="2 7" id="KW-0812">Transmembrane</keyword>
<keyword evidence="4 7" id="KW-0472">Membrane</keyword>
<feature type="compositionally biased region" description="Basic and acidic residues" evidence="6">
    <location>
        <begin position="317"/>
        <end position="334"/>
    </location>
</feature>
<accession>A0ABR3T8U8</accession>
<evidence type="ECO:0000313" key="10">
    <source>
        <dbReference type="Proteomes" id="UP001521116"/>
    </source>
</evidence>
<comment type="subcellular location">
    <subcellularLocation>
        <location evidence="1">Membrane</location>
        <topology evidence="1">Multi-pass membrane protein</topology>
    </subcellularLocation>
</comment>
<dbReference type="Proteomes" id="UP001521116">
    <property type="component" value="Unassembled WGS sequence"/>
</dbReference>
<feature type="region of interest" description="Disordered" evidence="6">
    <location>
        <begin position="395"/>
        <end position="416"/>
    </location>
</feature>
<gene>
    <name evidence="9" type="ORF">SLS56_001492</name>
</gene>
<feature type="transmembrane region" description="Helical" evidence="7">
    <location>
        <begin position="140"/>
        <end position="159"/>
    </location>
</feature>
<dbReference type="InterPro" id="IPR049326">
    <property type="entry name" value="Rhodopsin_dom_fungi"/>
</dbReference>
<organism evidence="9 10">
    <name type="scientific">Neofusicoccum ribis</name>
    <dbReference type="NCBI Taxonomy" id="45134"/>
    <lineage>
        <taxon>Eukaryota</taxon>
        <taxon>Fungi</taxon>
        <taxon>Dikarya</taxon>
        <taxon>Ascomycota</taxon>
        <taxon>Pezizomycotina</taxon>
        <taxon>Dothideomycetes</taxon>
        <taxon>Dothideomycetes incertae sedis</taxon>
        <taxon>Botryosphaeriales</taxon>
        <taxon>Botryosphaeriaceae</taxon>
        <taxon>Neofusicoccum</taxon>
    </lineage>
</organism>
<keyword evidence="10" id="KW-1185">Reference proteome</keyword>
<comment type="caution">
    <text evidence="9">The sequence shown here is derived from an EMBL/GenBank/DDBJ whole genome shotgun (WGS) entry which is preliminary data.</text>
</comment>
<dbReference type="PANTHER" id="PTHR33048:SF114">
    <property type="entry name" value="MEMBRANE PROTEIN PTH11-LIKE, PUTATIVE (AFU_ORTHOLOGUE AFUA_7G06620)-RELATED"/>
    <property type="match status" value="1"/>
</dbReference>
<reference evidence="9 10" key="1">
    <citation type="submission" date="2024-02" db="EMBL/GenBank/DDBJ databases">
        <title>De novo assembly and annotation of 12 fungi associated with fruit tree decline syndrome in Ontario, Canada.</title>
        <authorList>
            <person name="Sulman M."/>
            <person name="Ellouze W."/>
            <person name="Ilyukhin E."/>
        </authorList>
    </citation>
    <scope>NUCLEOTIDE SEQUENCE [LARGE SCALE GENOMIC DNA]</scope>
    <source>
        <strain evidence="9 10">M1-105</strain>
    </source>
</reference>
<keyword evidence="3 7" id="KW-1133">Transmembrane helix</keyword>
<sequence length="416" mass="46907">MSDLLENRVARVLDVPQGSVIETTGDHLKSPCAAGLFLASRLWVRWDNMGGLYVDDYLIFSAFCCLVVDLAIQQRMWNIGLSDMASVTPEHFVEMMKLIYPGSIFYTLSLWLIKAGLVVFYKRLSGHTYSYLQKLYNATLVWLVISWLVILFDTIFRCYPLSRTWSRDPSDACPASAATINYWITVTFNISTDILIICLPISMVMKLNLPLKQKFGVAGIFALGFVVVITSIVRAVFSHRQQTMLTCTVSMIETSIAIITTCLPTLRIMILGHTSRKGTYASKRRSRVFELNDAQPRFSGMNHYSNHRTTITGGTQRDSRRITRQMGRSDSEDELVKELSQYPAQPSPRLPQSPREVMSFDGRISGETCVNSPKPNTIEITTEFTVVPEVAIMTIPEEAHTSDGQRSPSFRSVREP</sequence>
<evidence type="ECO:0000256" key="7">
    <source>
        <dbReference type="SAM" id="Phobius"/>
    </source>
</evidence>
<dbReference type="PANTHER" id="PTHR33048">
    <property type="entry name" value="PTH11-LIKE INTEGRAL MEMBRANE PROTEIN (AFU_ORTHOLOGUE AFUA_5G11245)"/>
    <property type="match status" value="1"/>
</dbReference>
<dbReference type="Pfam" id="PF20684">
    <property type="entry name" value="Fung_rhodopsin"/>
    <property type="match status" value="1"/>
</dbReference>
<feature type="region of interest" description="Disordered" evidence="6">
    <location>
        <begin position="300"/>
        <end position="334"/>
    </location>
</feature>